<keyword evidence="2" id="KW-1185">Reference proteome</keyword>
<accession>A0A3M7RY03</accession>
<evidence type="ECO:0000313" key="2">
    <source>
        <dbReference type="Proteomes" id="UP000276133"/>
    </source>
</evidence>
<gene>
    <name evidence="1" type="ORF">BpHYR1_022621</name>
</gene>
<evidence type="ECO:0000313" key="1">
    <source>
        <dbReference type="EMBL" id="RNA28225.1"/>
    </source>
</evidence>
<comment type="caution">
    <text evidence="1">The sequence shown here is derived from an EMBL/GenBank/DDBJ whole genome shotgun (WGS) entry which is preliminary data.</text>
</comment>
<dbReference type="AlphaFoldDB" id="A0A3M7RY03"/>
<protein>
    <submittedName>
        <fullName evidence="1">Uncharacterized protein</fullName>
    </submittedName>
</protein>
<dbReference type="Proteomes" id="UP000276133">
    <property type="component" value="Unassembled WGS sequence"/>
</dbReference>
<reference evidence="1 2" key="1">
    <citation type="journal article" date="2018" name="Sci. Rep.">
        <title>Genomic signatures of local adaptation to the degree of environmental predictability in rotifers.</title>
        <authorList>
            <person name="Franch-Gras L."/>
            <person name="Hahn C."/>
            <person name="Garcia-Roger E.M."/>
            <person name="Carmona M.J."/>
            <person name="Serra M."/>
            <person name="Gomez A."/>
        </authorList>
    </citation>
    <scope>NUCLEOTIDE SEQUENCE [LARGE SCALE GENOMIC DNA]</scope>
    <source>
        <strain evidence="1">HYR1</strain>
    </source>
</reference>
<name>A0A3M7RY03_BRAPC</name>
<organism evidence="1 2">
    <name type="scientific">Brachionus plicatilis</name>
    <name type="common">Marine rotifer</name>
    <name type="synonym">Brachionus muelleri</name>
    <dbReference type="NCBI Taxonomy" id="10195"/>
    <lineage>
        <taxon>Eukaryota</taxon>
        <taxon>Metazoa</taxon>
        <taxon>Spiralia</taxon>
        <taxon>Gnathifera</taxon>
        <taxon>Rotifera</taxon>
        <taxon>Eurotatoria</taxon>
        <taxon>Monogononta</taxon>
        <taxon>Pseudotrocha</taxon>
        <taxon>Ploima</taxon>
        <taxon>Brachionidae</taxon>
        <taxon>Brachionus</taxon>
    </lineage>
</organism>
<dbReference type="EMBL" id="REGN01002416">
    <property type="protein sequence ID" value="RNA28225.1"/>
    <property type="molecule type" value="Genomic_DNA"/>
</dbReference>
<proteinExistence type="predicted"/>
<sequence>MLKQLKTCQFKRKFSSPSYTLLDFLLKHPLYQQYTVKFCEIEKIVNFETNIIKIQDIHHPALFNIIHQKAFDKLKILAVLNRLLELSDRAGLSHNVPPVWQLSETLALITLIKKKSSKLDEKTESNLHLQKYL</sequence>